<evidence type="ECO:0000313" key="3">
    <source>
        <dbReference type="Proteomes" id="UP001305414"/>
    </source>
</evidence>
<keyword evidence="3" id="KW-1185">Reference proteome</keyword>
<name>A0AAN7U336_9PEZI</name>
<proteinExistence type="predicted"/>
<reference evidence="2 3" key="1">
    <citation type="submission" date="2023-10" db="EMBL/GenBank/DDBJ databases">
        <title>Draft genome sequence of Xylaria bambusicola isolate GMP-LS, the root and basal stem rot pathogen of sugarcane in Indonesia.</title>
        <authorList>
            <person name="Selvaraj P."/>
            <person name="Muralishankar V."/>
            <person name="Muruganantham S."/>
            <person name="Sp S."/>
            <person name="Haryani S."/>
            <person name="Lau K.J.X."/>
            <person name="Naqvi N.I."/>
        </authorList>
    </citation>
    <scope>NUCLEOTIDE SEQUENCE [LARGE SCALE GENOMIC DNA]</scope>
    <source>
        <strain evidence="2">GMP-LS</strain>
    </source>
</reference>
<protein>
    <submittedName>
        <fullName evidence="2">Uncharacterized protein</fullName>
    </submittedName>
</protein>
<comment type="caution">
    <text evidence="2">The sequence shown here is derived from an EMBL/GenBank/DDBJ whole genome shotgun (WGS) entry which is preliminary data.</text>
</comment>
<dbReference type="AlphaFoldDB" id="A0AAN7U336"/>
<sequence length="67" mass="7383">MFKEGRWRGESSGDGVDGGYGILASFIFRQVLEREEGAEANGQRGRLRTERLAQAGDSRPFIGSGRH</sequence>
<evidence type="ECO:0000256" key="1">
    <source>
        <dbReference type="SAM" id="MobiDB-lite"/>
    </source>
</evidence>
<evidence type="ECO:0000313" key="2">
    <source>
        <dbReference type="EMBL" id="KAK5624295.1"/>
    </source>
</evidence>
<organism evidence="2 3">
    <name type="scientific">Xylaria bambusicola</name>
    <dbReference type="NCBI Taxonomy" id="326684"/>
    <lineage>
        <taxon>Eukaryota</taxon>
        <taxon>Fungi</taxon>
        <taxon>Dikarya</taxon>
        <taxon>Ascomycota</taxon>
        <taxon>Pezizomycotina</taxon>
        <taxon>Sordariomycetes</taxon>
        <taxon>Xylariomycetidae</taxon>
        <taxon>Xylariales</taxon>
        <taxon>Xylariaceae</taxon>
        <taxon>Xylaria</taxon>
    </lineage>
</organism>
<dbReference type="Proteomes" id="UP001305414">
    <property type="component" value="Unassembled WGS sequence"/>
</dbReference>
<gene>
    <name evidence="2" type="ORF">RRF57_000011</name>
</gene>
<accession>A0AAN7U336</accession>
<dbReference type="EMBL" id="JAWHQM010000001">
    <property type="protein sequence ID" value="KAK5624295.1"/>
    <property type="molecule type" value="Genomic_DNA"/>
</dbReference>
<feature type="region of interest" description="Disordered" evidence="1">
    <location>
        <begin position="37"/>
        <end position="67"/>
    </location>
</feature>